<dbReference type="PANTHER" id="PTHR32347">
    <property type="entry name" value="EFFLUX SYSTEM COMPONENT YKNX-RELATED"/>
    <property type="match status" value="1"/>
</dbReference>
<evidence type="ECO:0000256" key="2">
    <source>
        <dbReference type="ARBA" id="ARBA00023054"/>
    </source>
</evidence>
<comment type="caution">
    <text evidence="6">The sequence shown here is derived from an EMBL/GenBank/DDBJ whole genome shotgun (WGS) entry which is preliminary data.</text>
</comment>
<dbReference type="InterPro" id="IPR058627">
    <property type="entry name" value="MdtA-like_C"/>
</dbReference>
<dbReference type="Gene3D" id="2.40.420.20">
    <property type="match status" value="1"/>
</dbReference>
<gene>
    <name evidence="6" type="ORF">DWW57_01510</name>
</gene>
<name>A0A412TXP5_9BACT</name>
<keyword evidence="4" id="KW-0472">Membrane</keyword>
<proteinExistence type="predicted"/>
<dbReference type="RefSeq" id="WP_087382433.1">
    <property type="nucleotide sequence ID" value="NZ_BAABYK010000001.1"/>
</dbReference>
<evidence type="ECO:0000313" key="7">
    <source>
        <dbReference type="Proteomes" id="UP000284243"/>
    </source>
</evidence>
<keyword evidence="4" id="KW-1133">Transmembrane helix</keyword>
<comment type="subcellular location">
    <subcellularLocation>
        <location evidence="1">Cell envelope</location>
    </subcellularLocation>
</comment>
<feature type="transmembrane region" description="Helical" evidence="4">
    <location>
        <begin position="21"/>
        <end position="39"/>
    </location>
</feature>
<evidence type="ECO:0000259" key="5">
    <source>
        <dbReference type="Pfam" id="PF25967"/>
    </source>
</evidence>
<protein>
    <submittedName>
        <fullName evidence="6">Efflux RND transporter periplasmic adaptor subunit</fullName>
    </submittedName>
</protein>
<evidence type="ECO:0000256" key="1">
    <source>
        <dbReference type="ARBA" id="ARBA00004196"/>
    </source>
</evidence>
<dbReference type="EMBL" id="QRYC01000002">
    <property type="protein sequence ID" value="RGU58420.1"/>
    <property type="molecule type" value="Genomic_DNA"/>
</dbReference>
<feature type="coiled-coil region" evidence="3">
    <location>
        <begin position="194"/>
        <end position="221"/>
    </location>
</feature>
<feature type="domain" description="Multidrug resistance protein MdtA-like C-terminal permuted SH3" evidence="5">
    <location>
        <begin position="359"/>
        <end position="402"/>
    </location>
</feature>
<evidence type="ECO:0000256" key="3">
    <source>
        <dbReference type="SAM" id="Coils"/>
    </source>
</evidence>
<dbReference type="InterPro" id="IPR050465">
    <property type="entry name" value="UPF0194_transport"/>
</dbReference>
<evidence type="ECO:0000313" key="6">
    <source>
        <dbReference type="EMBL" id="RGU58420.1"/>
    </source>
</evidence>
<dbReference type="Gene3D" id="2.40.30.170">
    <property type="match status" value="1"/>
</dbReference>
<accession>A0A412TXP5</accession>
<dbReference type="Gene3D" id="2.40.50.100">
    <property type="match status" value="1"/>
</dbReference>
<evidence type="ECO:0000256" key="4">
    <source>
        <dbReference type="SAM" id="Phobius"/>
    </source>
</evidence>
<dbReference type="AlphaFoldDB" id="A0A412TXP5"/>
<dbReference type="Pfam" id="PF25967">
    <property type="entry name" value="RND-MFP_C"/>
    <property type="match status" value="1"/>
</dbReference>
<organism evidence="6 7">
    <name type="scientific">Odoribacter splanchnicus</name>
    <dbReference type="NCBI Taxonomy" id="28118"/>
    <lineage>
        <taxon>Bacteria</taxon>
        <taxon>Pseudomonadati</taxon>
        <taxon>Bacteroidota</taxon>
        <taxon>Bacteroidia</taxon>
        <taxon>Bacteroidales</taxon>
        <taxon>Odoribacteraceae</taxon>
        <taxon>Odoribacter</taxon>
    </lineage>
</organism>
<keyword evidence="2 3" id="KW-0175">Coiled coil</keyword>
<reference evidence="6 7" key="1">
    <citation type="submission" date="2018-08" db="EMBL/GenBank/DDBJ databases">
        <title>A genome reference for cultivated species of the human gut microbiota.</title>
        <authorList>
            <person name="Zou Y."/>
            <person name="Xue W."/>
            <person name="Luo G."/>
        </authorList>
    </citation>
    <scope>NUCLEOTIDE SEQUENCE [LARGE SCALE GENOMIC DNA]</scope>
    <source>
        <strain evidence="6 7">AF16-14</strain>
    </source>
</reference>
<sequence length="414" mass="46271">MDRKISTEFAKQRRNKKIIKIVMSVVVSITIFIVIINLTKPSINLEDVKISTATRDNLSVSITARGKVIPFYQEVITSPISSKIVNVLKKAGDKVSIGDPILELDLESFSAEVMEQNEELQLKRLKLEQFKVATISGLNETQLQINIDSMKLQRMAVQLINEKYLDSIGASTSDKVKQIELDYKIQMMQFKQFKEKYLNQKKNSEIEIKSMELDYKTAVNNTSLLNKKMQEAYIRSTSTATLTWVNDEIGANISVGANLAIISDLEKYKIEGSLSDSYSDKISSGDKVAIKLVGETISGVVGNVSPSVSEGAIKFNVSINNSSHSKLRSGLKVDLYIINSVKDNVLCIDNYSYYVGAGEYDLWVVNGNKILKRKVNLGESSYDKVEVISGLEEGEQVIISDMSKFNDRNEITLK</sequence>
<dbReference type="GO" id="GO:0030313">
    <property type="term" value="C:cell envelope"/>
    <property type="evidence" value="ECO:0007669"/>
    <property type="project" value="UniProtKB-SubCell"/>
</dbReference>
<keyword evidence="4" id="KW-0812">Transmembrane</keyword>
<dbReference type="Proteomes" id="UP000284243">
    <property type="component" value="Unassembled WGS sequence"/>
</dbReference>
<dbReference type="PANTHER" id="PTHR32347:SF14">
    <property type="entry name" value="EFFLUX SYSTEM COMPONENT YKNX-RELATED"/>
    <property type="match status" value="1"/>
</dbReference>